<reference evidence="3" key="1">
    <citation type="submission" date="2020-11" db="EMBL/GenBank/DDBJ databases">
        <authorList>
            <consortium name="DOE Joint Genome Institute"/>
            <person name="Ahrendt S."/>
            <person name="Riley R."/>
            <person name="Andreopoulos W."/>
            <person name="Labutti K."/>
            <person name="Pangilinan J."/>
            <person name="Ruiz-Duenas F.J."/>
            <person name="Barrasa J.M."/>
            <person name="Sanchez-Garcia M."/>
            <person name="Camarero S."/>
            <person name="Miyauchi S."/>
            <person name="Serrano A."/>
            <person name="Linde D."/>
            <person name="Babiker R."/>
            <person name="Drula E."/>
            <person name="Ayuso-Fernandez I."/>
            <person name="Pacheco R."/>
            <person name="Padilla G."/>
            <person name="Ferreira P."/>
            <person name="Barriuso J."/>
            <person name="Kellner H."/>
            <person name="Castanera R."/>
            <person name="Alfaro M."/>
            <person name="Ramirez L."/>
            <person name="Pisabarro A.G."/>
            <person name="Kuo A."/>
            <person name="Tritt A."/>
            <person name="Lipzen A."/>
            <person name="He G."/>
            <person name="Yan M."/>
            <person name="Ng V."/>
            <person name="Cullen D."/>
            <person name="Martin F."/>
            <person name="Rosso M.-N."/>
            <person name="Henrissat B."/>
            <person name="Hibbett D."/>
            <person name="Martinez A.T."/>
            <person name="Grigoriev I.V."/>
        </authorList>
    </citation>
    <scope>NUCLEOTIDE SEQUENCE</scope>
    <source>
        <strain evidence="3">CIRM-BRFM 674</strain>
    </source>
</reference>
<sequence length="437" mass="48442">MVYSLFLSTSVIHLTFLLSFTSTSDRIGTTLLQTHLSSVAYFMPRASRTTPRIPPPRRSIGAIASHYFIHILVVCSNIILKCATICLNILISVVASMEGWVETELRVTRQWEQGGGNEQLEDIVDIFRRRRLAARDFNQMQVDAAQDLQSTKGVKGRMVEGVRTRSRQLDDTEHRMGRRKQASRWGAITGSAERSKDSIASGQMDSSFSDIFDDTPSEEYGSRILFRPFALSGDITSPVPSAYSGDSIASDDPFLPPGLGSLVSFTPPRTFNTCIQPGSAAASSSRSRMSFANRQRDEDVSKDSPTAFIQTISQTRVSRFESPKDKENSPPPASSIITGKPGEADVVANTHHPDDNGDPKAFITKSKTPTQIHRALSALSFWTPAPKIAVTIAPPVRRRRGGRRREKERDEKKEKENVSPIRDVFGERTLLQRSAEN</sequence>
<organism evidence="3 4">
    <name type="scientific">Pholiota conissans</name>
    <dbReference type="NCBI Taxonomy" id="109636"/>
    <lineage>
        <taxon>Eukaryota</taxon>
        <taxon>Fungi</taxon>
        <taxon>Dikarya</taxon>
        <taxon>Basidiomycota</taxon>
        <taxon>Agaricomycotina</taxon>
        <taxon>Agaricomycetes</taxon>
        <taxon>Agaricomycetidae</taxon>
        <taxon>Agaricales</taxon>
        <taxon>Agaricineae</taxon>
        <taxon>Strophariaceae</taxon>
        <taxon>Pholiota</taxon>
    </lineage>
</organism>
<feature type="compositionally biased region" description="Polar residues" evidence="1">
    <location>
        <begin position="303"/>
        <end position="317"/>
    </location>
</feature>
<dbReference type="OrthoDB" id="3124814at2759"/>
<evidence type="ECO:0000313" key="4">
    <source>
        <dbReference type="Proteomes" id="UP000807469"/>
    </source>
</evidence>
<feature type="compositionally biased region" description="Basic and acidic residues" evidence="1">
    <location>
        <begin position="318"/>
        <end position="328"/>
    </location>
</feature>
<dbReference type="EMBL" id="MU155155">
    <property type="protein sequence ID" value="KAF9483334.1"/>
    <property type="molecule type" value="Genomic_DNA"/>
</dbReference>
<proteinExistence type="predicted"/>
<feature type="chain" id="PRO_5040114307" evidence="2">
    <location>
        <begin position="18"/>
        <end position="437"/>
    </location>
</feature>
<feature type="region of interest" description="Disordered" evidence="1">
    <location>
        <begin position="155"/>
        <end position="210"/>
    </location>
</feature>
<feature type="region of interest" description="Disordered" evidence="1">
    <location>
        <begin position="276"/>
        <end position="359"/>
    </location>
</feature>
<protein>
    <submittedName>
        <fullName evidence="3">Uncharacterized protein</fullName>
    </submittedName>
</protein>
<gene>
    <name evidence="3" type="ORF">BDN70DRAFT_990508</name>
</gene>
<dbReference type="Proteomes" id="UP000807469">
    <property type="component" value="Unassembled WGS sequence"/>
</dbReference>
<accession>A0A9P5Z922</accession>
<keyword evidence="4" id="KW-1185">Reference proteome</keyword>
<keyword evidence="2" id="KW-0732">Signal</keyword>
<feature type="signal peptide" evidence="2">
    <location>
        <begin position="1"/>
        <end position="17"/>
    </location>
</feature>
<name>A0A9P5Z922_9AGAR</name>
<feature type="region of interest" description="Disordered" evidence="1">
    <location>
        <begin position="392"/>
        <end position="437"/>
    </location>
</feature>
<dbReference type="AlphaFoldDB" id="A0A9P5Z922"/>
<evidence type="ECO:0000256" key="1">
    <source>
        <dbReference type="SAM" id="MobiDB-lite"/>
    </source>
</evidence>
<feature type="compositionally biased region" description="Polar residues" evidence="1">
    <location>
        <begin position="198"/>
        <end position="209"/>
    </location>
</feature>
<evidence type="ECO:0000313" key="3">
    <source>
        <dbReference type="EMBL" id="KAF9483334.1"/>
    </source>
</evidence>
<evidence type="ECO:0000256" key="2">
    <source>
        <dbReference type="SAM" id="SignalP"/>
    </source>
</evidence>
<feature type="compositionally biased region" description="Basic and acidic residues" evidence="1">
    <location>
        <begin position="405"/>
        <end position="417"/>
    </location>
</feature>
<comment type="caution">
    <text evidence="3">The sequence shown here is derived from an EMBL/GenBank/DDBJ whole genome shotgun (WGS) entry which is preliminary data.</text>
</comment>
<feature type="compositionally biased region" description="Basic and acidic residues" evidence="1">
    <location>
        <begin position="157"/>
        <end position="175"/>
    </location>
</feature>
<feature type="compositionally biased region" description="Low complexity" evidence="1">
    <location>
        <begin position="279"/>
        <end position="292"/>
    </location>
</feature>